<dbReference type="Gene3D" id="1.10.260.40">
    <property type="entry name" value="lambda repressor-like DNA-binding domains"/>
    <property type="match status" value="1"/>
</dbReference>
<dbReference type="EMBL" id="CP013189">
    <property type="protein sequence ID" value="ALO46598.1"/>
    <property type="molecule type" value="Genomic_DNA"/>
</dbReference>
<dbReference type="Pfam" id="PF01381">
    <property type="entry name" value="HTH_3"/>
    <property type="match status" value="1"/>
</dbReference>
<protein>
    <submittedName>
        <fullName evidence="2">Putative transcriptional regulator, XRE family</fullName>
    </submittedName>
</protein>
<dbReference type="KEGG" id="pspi:PS2015_1956"/>
<accession>A0A0S2KE50</accession>
<evidence type="ECO:0000313" key="2">
    <source>
        <dbReference type="EMBL" id="ALO46598.1"/>
    </source>
</evidence>
<gene>
    <name evidence="2" type="ORF">PS2015_1956</name>
</gene>
<proteinExistence type="predicted"/>
<dbReference type="OrthoDB" id="9792093at2"/>
<organism evidence="2 3">
    <name type="scientific">Pseudohongiella spirulinae</name>
    <dbReference type="NCBI Taxonomy" id="1249552"/>
    <lineage>
        <taxon>Bacteria</taxon>
        <taxon>Pseudomonadati</taxon>
        <taxon>Pseudomonadota</taxon>
        <taxon>Gammaproteobacteria</taxon>
        <taxon>Pseudomonadales</taxon>
        <taxon>Pseudohongiellaceae</taxon>
        <taxon>Pseudohongiella</taxon>
    </lineage>
</organism>
<evidence type="ECO:0000259" key="1">
    <source>
        <dbReference type="PROSITE" id="PS50943"/>
    </source>
</evidence>
<dbReference type="InterPro" id="IPR001387">
    <property type="entry name" value="Cro/C1-type_HTH"/>
</dbReference>
<sequence>MANSDKYTDLLSKFQDKEYRDAYVNAEIVNGLSYQIQAMRLDRGWTQEELAELLGTRQSVISRLENPNNEAFSIKMLEALASIFDTGLMIRFVPFTKLVAETAKVRDSDLRPDSFEKEQSYIRAVTQEISAARRGGNVFNTMPLLVEDFSSGELDVSSMFKVSDTDPKRSRTEYSEVSVKPKRHVYYVTGA</sequence>
<dbReference type="RefSeq" id="WP_058022071.1">
    <property type="nucleotide sequence ID" value="NZ_CP013189.1"/>
</dbReference>
<keyword evidence="3" id="KW-1185">Reference proteome</keyword>
<dbReference type="InterPro" id="IPR010982">
    <property type="entry name" value="Lambda_DNA-bd_dom_sf"/>
</dbReference>
<dbReference type="Proteomes" id="UP000065641">
    <property type="component" value="Chromosome"/>
</dbReference>
<dbReference type="AlphaFoldDB" id="A0A0S2KE50"/>
<name>A0A0S2KE50_9GAMM</name>
<dbReference type="STRING" id="1249552.PS2015_1956"/>
<dbReference type="GO" id="GO:0003677">
    <property type="term" value="F:DNA binding"/>
    <property type="evidence" value="ECO:0007669"/>
    <property type="project" value="InterPro"/>
</dbReference>
<evidence type="ECO:0000313" key="3">
    <source>
        <dbReference type="Proteomes" id="UP000065641"/>
    </source>
</evidence>
<dbReference type="PROSITE" id="PS50943">
    <property type="entry name" value="HTH_CROC1"/>
    <property type="match status" value="1"/>
</dbReference>
<dbReference type="CDD" id="cd00093">
    <property type="entry name" value="HTH_XRE"/>
    <property type="match status" value="1"/>
</dbReference>
<feature type="domain" description="HTH cro/C1-type" evidence="1">
    <location>
        <begin position="36"/>
        <end position="92"/>
    </location>
</feature>
<reference evidence="2 3" key="1">
    <citation type="submission" date="2015-11" db="EMBL/GenBank/DDBJ databases">
        <authorList>
            <person name="Zhang Y."/>
            <person name="Guo Z."/>
        </authorList>
    </citation>
    <scope>NUCLEOTIDE SEQUENCE [LARGE SCALE GENOMIC DNA]</scope>
    <source>
        <strain evidence="2 3">KCTC 32221</strain>
    </source>
</reference>
<dbReference type="SUPFAM" id="SSF47413">
    <property type="entry name" value="lambda repressor-like DNA-binding domains"/>
    <property type="match status" value="1"/>
</dbReference>
<dbReference type="SMART" id="SM00530">
    <property type="entry name" value="HTH_XRE"/>
    <property type="match status" value="1"/>
</dbReference>